<accession>A0A7S0BUM4</accession>
<dbReference type="AlphaFoldDB" id="A0A7S0BUM4"/>
<proteinExistence type="predicted"/>
<sequence>MGRNHHTFPSGACCAAAIPSVAAIRPSYRCTILAGDSLLEIQKKLSWTVERGLVRSLLVVDHVFDAFLLEHDIPAEKCCCGKPPSDNGTTHINSWLLFVSHRFGHPADGLETFLRVVLRFDK</sequence>
<organism evidence="1">
    <name type="scientific">Proboscia inermis</name>
    <dbReference type="NCBI Taxonomy" id="420281"/>
    <lineage>
        <taxon>Eukaryota</taxon>
        <taxon>Sar</taxon>
        <taxon>Stramenopiles</taxon>
        <taxon>Ochrophyta</taxon>
        <taxon>Bacillariophyta</taxon>
        <taxon>Coscinodiscophyceae</taxon>
        <taxon>Rhizosoleniophycidae</taxon>
        <taxon>Rhizosoleniales</taxon>
        <taxon>Rhizosoleniaceae</taxon>
        <taxon>Proboscia</taxon>
    </lineage>
</organism>
<name>A0A7S0BUM4_9STRA</name>
<evidence type="ECO:0000313" key="1">
    <source>
        <dbReference type="EMBL" id="CAD8404055.1"/>
    </source>
</evidence>
<protein>
    <submittedName>
        <fullName evidence="1">Uncharacterized protein</fullName>
    </submittedName>
</protein>
<reference evidence="1" key="1">
    <citation type="submission" date="2021-01" db="EMBL/GenBank/DDBJ databases">
        <authorList>
            <person name="Corre E."/>
            <person name="Pelletier E."/>
            <person name="Niang G."/>
            <person name="Scheremetjew M."/>
            <person name="Finn R."/>
            <person name="Kale V."/>
            <person name="Holt S."/>
            <person name="Cochrane G."/>
            <person name="Meng A."/>
            <person name="Brown T."/>
            <person name="Cohen L."/>
        </authorList>
    </citation>
    <scope>NUCLEOTIDE SEQUENCE</scope>
    <source>
        <strain evidence="1">CCAP1064/1</strain>
    </source>
</reference>
<dbReference type="EMBL" id="HBEL01000363">
    <property type="protein sequence ID" value="CAD8404055.1"/>
    <property type="molecule type" value="Transcribed_RNA"/>
</dbReference>
<gene>
    <name evidence="1" type="ORF">PINE0816_LOCUS155</name>
</gene>